<reference evidence="12" key="2">
    <citation type="submission" date="2021-01" db="EMBL/GenBank/DDBJ databases">
        <authorList>
            <person name="Schikora-Tamarit M.A."/>
        </authorList>
    </citation>
    <scope>NUCLEOTIDE SEQUENCE</scope>
    <source>
        <strain evidence="12">CBS6075</strain>
    </source>
</reference>
<keyword evidence="8" id="KW-0539">Nucleus</keyword>
<evidence type="ECO:0000256" key="2">
    <source>
        <dbReference type="ARBA" id="ARBA00006035"/>
    </source>
</evidence>
<evidence type="ECO:0000256" key="3">
    <source>
        <dbReference type="ARBA" id="ARBA00012417"/>
    </source>
</evidence>
<dbReference type="GO" id="GO:0003887">
    <property type="term" value="F:DNA-directed DNA polymerase activity"/>
    <property type="evidence" value="ECO:0007669"/>
    <property type="project" value="UniProtKB-KW"/>
</dbReference>
<dbReference type="InterPro" id="IPR040663">
    <property type="entry name" value="DNA_pol_D_N"/>
</dbReference>
<dbReference type="GO" id="GO:0043625">
    <property type="term" value="C:delta DNA polymerase complex"/>
    <property type="evidence" value="ECO:0007669"/>
    <property type="project" value="TreeGrafter"/>
</dbReference>
<evidence type="ECO:0000256" key="8">
    <source>
        <dbReference type="ARBA" id="ARBA00023242"/>
    </source>
</evidence>
<dbReference type="GO" id="GO:0003677">
    <property type="term" value="F:DNA binding"/>
    <property type="evidence" value="ECO:0007669"/>
    <property type="project" value="InterPro"/>
</dbReference>
<feature type="domain" description="DNA polymerase alpha/delta/epsilon subunit B" evidence="10">
    <location>
        <begin position="204"/>
        <end position="441"/>
    </location>
</feature>
<name>A0A9P8NYM2_9ASCO</name>
<comment type="catalytic activity">
    <reaction evidence="9">
        <text>DNA(n) + a 2'-deoxyribonucleoside 5'-triphosphate = DNA(n+1) + diphosphate</text>
        <dbReference type="Rhea" id="RHEA:22508"/>
        <dbReference type="Rhea" id="RHEA-COMP:17339"/>
        <dbReference type="Rhea" id="RHEA-COMP:17340"/>
        <dbReference type="ChEBI" id="CHEBI:33019"/>
        <dbReference type="ChEBI" id="CHEBI:61560"/>
        <dbReference type="ChEBI" id="CHEBI:173112"/>
        <dbReference type="EC" id="2.7.7.7"/>
    </reaction>
</comment>
<evidence type="ECO:0000259" key="11">
    <source>
        <dbReference type="Pfam" id="PF18018"/>
    </source>
</evidence>
<dbReference type="GeneID" id="70238012"/>
<dbReference type="OrthoDB" id="3763at2759"/>
<dbReference type="GO" id="GO:0006273">
    <property type="term" value="P:lagging strand elongation"/>
    <property type="evidence" value="ECO:0007669"/>
    <property type="project" value="UniProtKB-ARBA"/>
</dbReference>
<comment type="similarity">
    <text evidence="2">Belongs to the DNA polymerase delta/II small subunit family.</text>
</comment>
<evidence type="ECO:0000256" key="9">
    <source>
        <dbReference type="ARBA" id="ARBA00049244"/>
    </source>
</evidence>
<comment type="caution">
    <text evidence="12">The sequence shown here is derived from an EMBL/GenBank/DDBJ whole genome shotgun (WGS) entry which is preliminary data.</text>
</comment>
<evidence type="ECO:0000256" key="7">
    <source>
        <dbReference type="ARBA" id="ARBA00022932"/>
    </source>
</evidence>
<protein>
    <recommendedName>
        <fullName evidence="3">DNA-directed DNA polymerase</fullName>
        <ecNumber evidence="3">2.7.7.7</ecNumber>
    </recommendedName>
</protein>
<gene>
    <name evidence="12" type="ORF">OGAPHI_006048</name>
</gene>
<dbReference type="GO" id="GO:0006281">
    <property type="term" value="P:DNA repair"/>
    <property type="evidence" value="ECO:0007669"/>
    <property type="project" value="UniProtKB-ARBA"/>
</dbReference>
<dbReference type="Gene3D" id="2.40.50.430">
    <property type="match status" value="1"/>
</dbReference>
<evidence type="ECO:0000256" key="1">
    <source>
        <dbReference type="ARBA" id="ARBA00004123"/>
    </source>
</evidence>
<organism evidence="12 13">
    <name type="scientific">Ogataea philodendri</name>
    <dbReference type="NCBI Taxonomy" id="1378263"/>
    <lineage>
        <taxon>Eukaryota</taxon>
        <taxon>Fungi</taxon>
        <taxon>Dikarya</taxon>
        <taxon>Ascomycota</taxon>
        <taxon>Saccharomycotina</taxon>
        <taxon>Pichiomycetes</taxon>
        <taxon>Pichiales</taxon>
        <taxon>Pichiaceae</taxon>
        <taxon>Ogataea</taxon>
    </lineage>
</organism>
<dbReference type="Gene3D" id="3.60.21.50">
    <property type="match status" value="1"/>
</dbReference>
<dbReference type="EC" id="2.7.7.7" evidence="3"/>
<dbReference type="InterPro" id="IPR024826">
    <property type="entry name" value="DNA_pol_delta/II_ssu"/>
</dbReference>
<dbReference type="FunFam" id="2.40.50.430:FF:000002">
    <property type="entry name" value="DNA polymerase delta subunit"/>
    <property type="match status" value="1"/>
</dbReference>
<comment type="subcellular location">
    <subcellularLocation>
        <location evidence="1">Nucleus</location>
    </subcellularLocation>
</comment>
<feature type="domain" description="DNA polymerase delta subunit OB-fold" evidence="11">
    <location>
        <begin position="35"/>
        <end position="183"/>
    </location>
</feature>
<reference evidence="12" key="1">
    <citation type="journal article" date="2021" name="Open Biol.">
        <title>Shared evolutionary footprints suggest mitochondrial oxidative damage underlies multiple complex I losses in fungi.</title>
        <authorList>
            <person name="Schikora-Tamarit M.A."/>
            <person name="Marcet-Houben M."/>
            <person name="Nosek J."/>
            <person name="Gabaldon T."/>
        </authorList>
    </citation>
    <scope>NUCLEOTIDE SEQUENCE</scope>
    <source>
        <strain evidence="12">CBS6075</strain>
    </source>
</reference>
<dbReference type="RefSeq" id="XP_046058973.1">
    <property type="nucleotide sequence ID" value="XM_046207296.1"/>
</dbReference>
<keyword evidence="5" id="KW-0548">Nucleotidyltransferase</keyword>
<keyword evidence="13" id="KW-1185">Reference proteome</keyword>
<evidence type="ECO:0000313" key="13">
    <source>
        <dbReference type="Proteomes" id="UP000769157"/>
    </source>
</evidence>
<evidence type="ECO:0000313" key="12">
    <source>
        <dbReference type="EMBL" id="KAH3661869.1"/>
    </source>
</evidence>
<evidence type="ECO:0000256" key="6">
    <source>
        <dbReference type="ARBA" id="ARBA00022705"/>
    </source>
</evidence>
<keyword evidence="6" id="KW-0235">DNA replication</keyword>
<dbReference type="InterPro" id="IPR007185">
    <property type="entry name" value="DNA_pol_a/d/e_bsu"/>
</dbReference>
<dbReference type="Pfam" id="PF18018">
    <property type="entry name" value="DNA_pol_D_N"/>
    <property type="match status" value="1"/>
</dbReference>
<dbReference type="PANTHER" id="PTHR10416">
    <property type="entry name" value="DNA POLYMERASE DELTA SUBUNIT 2"/>
    <property type="match status" value="1"/>
</dbReference>
<sequence>MTSDRILRQESAVPQEFKHSDAYRLPPGARSYGNQFNKIYGQRVKKLKSRCLKMANAKWKQETINDTRVVYVNKILDVKSMTPSYTIGTVFMDMKYKPNILEDVSNNVYGAEDVKSSADLSKLDQIRAQAYSDPQNDQVMLEDESGRMILAGEILDNILLVTGVVVGVLGMEVDPGIFTVVDVVYPEAGAQIPRSVQNTGNKLLFISGLHINPESNLALVEILKEYLMGELDTAPETIEFLKSITEVVLAGDSIKCSDKSDQVVLEKDKYRELNKSNYDADALKQLDRFVSELLNSVPVTIMPGDSDPSESSLPKQPLHPSFFSSAGQFTNFKRATNPTWFEIDGLRLLGTSGENINDIFKYFIPNLEVDLSESSAGTDSPVKSEIINESRIKLLEATLHWQNIVPTAPDTLTCYPYETEDPFSLDETPHVYFVGNQPKFETSELTLFSAKNSPATVRIVCVPDFSETGQVAVLDMDSLECTALQIAAT</sequence>
<proteinExistence type="inferred from homology"/>
<evidence type="ECO:0000256" key="5">
    <source>
        <dbReference type="ARBA" id="ARBA00022695"/>
    </source>
</evidence>
<dbReference type="Proteomes" id="UP000769157">
    <property type="component" value="Unassembled WGS sequence"/>
</dbReference>
<dbReference type="Pfam" id="PF04042">
    <property type="entry name" value="DNA_pol_E_B"/>
    <property type="match status" value="1"/>
</dbReference>
<keyword evidence="4" id="KW-0808">Transferase</keyword>
<accession>A0A9P8NYM2</accession>
<evidence type="ECO:0000256" key="4">
    <source>
        <dbReference type="ARBA" id="ARBA00022679"/>
    </source>
</evidence>
<dbReference type="AlphaFoldDB" id="A0A9P8NYM2"/>
<evidence type="ECO:0000259" key="10">
    <source>
        <dbReference type="Pfam" id="PF04042"/>
    </source>
</evidence>
<dbReference type="PANTHER" id="PTHR10416:SF0">
    <property type="entry name" value="DNA POLYMERASE DELTA SUBUNIT 2"/>
    <property type="match status" value="1"/>
</dbReference>
<dbReference type="EMBL" id="JAEUBE010000414">
    <property type="protein sequence ID" value="KAH3661869.1"/>
    <property type="molecule type" value="Genomic_DNA"/>
</dbReference>
<keyword evidence="7" id="KW-0239">DNA-directed DNA polymerase</keyword>